<feature type="domain" description="Histidine kinase" evidence="18">
    <location>
        <begin position="245"/>
        <end position="460"/>
    </location>
</feature>
<keyword evidence="6" id="KW-0808">Transferase</keyword>
<evidence type="ECO:0000256" key="2">
    <source>
        <dbReference type="ARBA" id="ARBA00004651"/>
    </source>
</evidence>
<evidence type="ECO:0000256" key="13">
    <source>
        <dbReference type="ARBA" id="ARBA00023026"/>
    </source>
</evidence>
<reference evidence="20" key="1">
    <citation type="submission" date="2018-12" db="EMBL/GenBank/DDBJ databases">
        <authorList>
            <person name="Sun L."/>
            <person name="Chen Z."/>
        </authorList>
    </citation>
    <scope>NUCLEOTIDE SEQUENCE [LARGE SCALE GENOMIC DNA]</scope>
    <source>
        <strain evidence="20">3-2-2</strain>
    </source>
</reference>
<feature type="transmembrane region" description="Helical" evidence="17">
    <location>
        <begin position="6"/>
        <end position="31"/>
    </location>
</feature>
<keyword evidence="7 17" id="KW-0812">Transmembrane</keyword>
<dbReference type="SUPFAM" id="SSF158472">
    <property type="entry name" value="HAMP domain-like"/>
    <property type="match status" value="1"/>
</dbReference>
<evidence type="ECO:0000256" key="9">
    <source>
        <dbReference type="ARBA" id="ARBA00022777"/>
    </source>
</evidence>
<dbReference type="CDD" id="cd00082">
    <property type="entry name" value="HisKA"/>
    <property type="match status" value="1"/>
</dbReference>
<dbReference type="Pfam" id="PF00512">
    <property type="entry name" value="HisKA"/>
    <property type="match status" value="1"/>
</dbReference>
<evidence type="ECO:0000256" key="16">
    <source>
        <dbReference type="ARBA" id="ARBA00040841"/>
    </source>
</evidence>
<keyword evidence="5" id="KW-0597">Phosphoprotein</keyword>
<dbReference type="SMART" id="SM00304">
    <property type="entry name" value="HAMP"/>
    <property type="match status" value="1"/>
</dbReference>
<dbReference type="Gene3D" id="1.10.287.130">
    <property type="match status" value="1"/>
</dbReference>
<dbReference type="EC" id="2.7.13.3" evidence="3"/>
<keyword evidence="11 17" id="KW-1133">Transmembrane helix</keyword>
<dbReference type="SUPFAM" id="SSF55874">
    <property type="entry name" value="ATPase domain of HSP90 chaperone/DNA topoisomerase II/histidine kinase"/>
    <property type="match status" value="1"/>
</dbReference>
<dbReference type="OrthoDB" id="9813151at2"/>
<dbReference type="Gene3D" id="6.10.340.10">
    <property type="match status" value="1"/>
</dbReference>
<evidence type="ECO:0000256" key="14">
    <source>
        <dbReference type="ARBA" id="ARBA00023136"/>
    </source>
</evidence>
<dbReference type="EMBL" id="QYTV02000001">
    <property type="protein sequence ID" value="RST77126.1"/>
    <property type="molecule type" value="Genomic_DNA"/>
</dbReference>
<dbReference type="GO" id="GO:0000155">
    <property type="term" value="F:phosphorelay sensor kinase activity"/>
    <property type="evidence" value="ECO:0007669"/>
    <property type="project" value="InterPro"/>
</dbReference>
<dbReference type="PROSITE" id="PS50885">
    <property type="entry name" value="HAMP"/>
    <property type="match status" value="1"/>
</dbReference>
<sequence>MKSLYSKFVIFTLGTMIMSGLIAFLAVNTYYHQQLKGKNDEKNMSIAKSLASYIESTQDLNLESFLETQAAAGYKIFVINDRHDTAGYGAAFRVNNLSEDAINQVLDGGVYHGMRDLPSETFVTGFFSDELANTVGVPFQYNGTNYALFLRPDIKFLFTEVHYLLGGMVVVMAIISVLVMLIVAKMLIDPITKLTVAAKKVGEEQYAAELDIHRRDEIGQLAHTFQTMTERLSENDRMRKEFISDVSHDFQSPLLNIKGYAELLTDSNLPEAERKNYAKVIQSETERLSTLTKQLMLLTSLDQLVSPLRKKAFKLDEQLMEVIRRHRWLLEEKEMSLSTDLDEVEFQGDPAFLEKVWENLLSNALKYTEAGGSIEITLTKRADKVTVSFSDTGIGIDEKHMERIFDRFYRVDESRTKQIAGTGLGLSIVLQVVKLHGGRIDVRRNEEEGVTFIVTLPASPFTEN</sequence>
<dbReference type="InterPro" id="IPR003660">
    <property type="entry name" value="HAMP_dom"/>
</dbReference>
<gene>
    <name evidence="20" type="ORF">D4T97_001100</name>
</gene>
<dbReference type="Proteomes" id="UP000287156">
    <property type="component" value="Unassembled WGS sequence"/>
</dbReference>
<dbReference type="RefSeq" id="WP_126046824.1">
    <property type="nucleotide sequence ID" value="NZ_QYTV02000001.1"/>
</dbReference>
<evidence type="ECO:0000313" key="21">
    <source>
        <dbReference type="Proteomes" id="UP000287156"/>
    </source>
</evidence>
<comment type="function">
    <text evidence="15">Member of the two-component regulatory system HssS/HssR involved in intracellular heme homeostasis and tempering of staphylococcal virulence. HssS functions as a heme sensor histidine kinase which is autophosphorylated at a histidine residue and transfers its phosphate group to an aspartate residue of HssR. HssR/HssS activates the expression of hrtAB, an efflux pump, in response to extracellular heme, hemin, hemoglobin or blood.</text>
</comment>
<dbReference type="Gene3D" id="3.30.565.10">
    <property type="entry name" value="Histidine kinase-like ATPase, C-terminal domain"/>
    <property type="match status" value="1"/>
</dbReference>
<evidence type="ECO:0000256" key="11">
    <source>
        <dbReference type="ARBA" id="ARBA00022989"/>
    </source>
</evidence>
<dbReference type="FunFam" id="1.10.287.130:FF:000001">
    <property type="entry name" value="Two-component sensor histidine kinase"/>
    <property type="match status" value="1"/>
</dbReference>
<keyword evidence="13" id="KW-0843">Virulence</keyword>
<evidence type="ECO:0000256" key="12">
    <source>
        <dbReference type="ARBA" id="ARBA00023012"/>
    </source>
</evidence>
<dbReference type="InterPro" id="IPR003594">
    <property type="entry name" value="HATPase_dom"/>
</dbReference>
<dbReference type="CDD" id="cd00075">
    <property type="entry name" value="HATPase"/>
    <property type="match status" value="1"/>
</dbReference>
<dbReference type="SUPFAM" id="SSF47384">
    <property type="entry name" value="Homodimeric domain of signal transducing histidine kinase"/>
    <property type="match status" value="1"/>
</dbReference>
<keyword evidence="4" id="KW-1003">Cell membrane</keyword>
<keyword evidence="10" id="KW-0067">ATP-binding</keyword>
<dbReference type="CDD" id="cd06225">
    <property type="entry name" value="HAMP"/>
    <property type="match status" value="1"/>
</dbReference>
<dbReference type="InterPro" id="IPR004358">
    <property type="entry name" value="Sig_transdc_His_kin-like_C"/>
</dbReference>
<dbReference type="PRINTS" id="PR00344">
    <property type="entry name" value="BCTRLSENSOR"/>
</dbReference>
<proteinExistence type="predicted"/>
<dbReference type="Pfam" id="PF00672">
    <property type="entry name" value="HAMP"/>
    <property type="match status" value="1"/>
</dbReference>
<name>A0A429Y6S6_9BACI</name>
<dbReference type="InterPro" id="IPR050398">
    <property type="entry name" value="HssS/ArlS-like"/>
</dbReference>
<keyword evidence="21" id="KW-1185">Reference proteome</keyword>
<keyword evidence="14 17" id="KW-0472">Membrane</keyword>
<organism evidence="20 21">
    <name type="scientific">Siminovitchia acidinfaciens</name>
    <dbReference type="NCBI Taxonomy" id="2321395"/>
    <lineage>
        <taxon>Bacteria</taxon>
        <taxon>Bacillati</taxon>
        <taxon>Bacillota</taxon>
        <taxon>Bacilli</taxon>
        <taxon>Bacillales</taxon>
        <taxon>Bacillaceae</taxon>
        <taxon>Siminovitchia</taxon>
    </lineage>
</organism>
<dbReference type="PROSITE" id="PS50109">
    <property type="entry name" value="HIS_KIN"/>
    <property type="match status" value="1"/>
</dbReference>
<evidence type="ECO:0000313" key="20">
    <source>
        <dbReference type="EMBL" id="RST77126.1"/>
    </source>
</evidence>
<dbReference type="InterPro" id="IPR005467">
    <property type="entry name" value="His_kinase_dom"/>
</dbReference>
<protein>
    <recommendedName>
        <fullName evidence="16">Heme sensor protein HssS</fullName>
        <ecNumber evidence="3">2.7.13.3</ecNumber>
    </recommendedName>
</protein>
<evidence type="ECO:0000256" key="1">
    <source>
        <dbReference type="ARBA" id="ARBA00000085"/>
    </source>
</evidence>
<comment type="caution">
    <text evidence="20">The sequence shown here is derived from an EMBL/GenBank/DDBJ whole genome shotgun (WGS) entry which is preliminary data.</text>
</comment>
<feature type="domain" description="HAMP" evidence="19">
    <location>
        <begin position="185"/>
        <end position="237"/>
    </location>
</feature>
<feature type="transmembrane region" description="Helical" evidence="17">
    <location>
        <begin position="161"/>
        <end position="184"/>
    </location>
</feature>
<accession>A0A429Y6S6</accession>
<dbReference type="SMART" id="SM00388">
    <property type="entry name" value="HisKA"/>
    <property type="match status" value="1"/>
</dbReference>
<dbReference type="PANTHER" id="PTHR45528">
    <property type="entry name" value="SENSOR HISTIDINE KINASE CPXA"/>
    <property type="match status" value="1"/>
</dbReference>
<evidence type="ECO:0000256" key="8">
    <source>
        <dbReference type="ARBA" id="ARBA00022741"/>
    </source>
</evidence>
<evidence type="ECO:0000256" key="3">
    <source>
        <dbReference type="ARBA" id="ARBA00012438"/>
    </source>
</evidence>
<dbReference type="InterPro" id="IPR036890">
    <property type="entry name" value="HATPase_C_sf"/>
</dbReference>
<comment type="subcellular location">
    <subcellularLocation>
        <location evidence="2">Cell membrane</location>
        <topology evidence="2">Multi-pass membrane protein</topology>
    </subcellularLocation>
</comment>
<dbReference type="GO" id="GO:0005886">
    <property type="term" value="C:plasma membrane"/>
    <property type="evidence" value="ECO:0007669"/>
    <property type="project" value="UniProtKB-SubCell"/>
</dbReference>
<dbReference type="InterPro" id="IPR003661">
    <property type="entry name" value="HisK_dim/P_dom"/>
</dbReference>
<evidence type="ECO:0000256" key="10">
    <source>
        <dbReference type="ARBA" id="ARBA00022840"/>
    </source>
</evidence>
<evidence type="ECO:0000256" key="5">
    <source>
        <dbReference type="ARBA" id="ARBA00022553"/>
    </source>
</evidence>
<dbReference type="Pfam" id="PF02518">
    <property type="entry name" value="HATPase_c"/>
    <property type="match status" value="1"/>
</dbReference>
<evidence type="ECO:0000256" key="4">
    <source>
        <dbReference type="ARBA" id="ARBA00022475"/>
    </source>
</evidence>
<dbReference type="GO" id="GO:0005524">
    <property type="term" value="F:ATP binding"/>
    <property type="evidence" value="ECO:0007669"/>
    <property type="project" value="UniProtKB-KW"/>
</dbReference>
<evidence type="ECO:0000256" key="7">
    <source>
        <dbReference type="ARBA" id="ARBA00022692"/>
    </source>
</evidence>
<evidence type="ECO:0000256" key="17">
    <source>
        <dbReference type="SAM" id="Phobius"/>
    </source>
</evidence>
<dbReference type="SMART" id="SM00387">
    <property type="entry name" value="HATPase_c"/>
    <property type="match status" value="1"/>
</dbReference>
<evidence type="ECO:0000256" key="15">
    <source>
        <dbReference type="ARBA" id="ARBA00037219"/>
    </source>
</evidence>
<dbReference type="PANTHER" id="PTHR45528:SF11">
    <property type="entry name" value="HISTIDINE KINASE"/>
    <property type="match status" value="1"/>
</dbReference>
<evidence type="ECO:0000256" key="6">
    <source>
        <dbReference type="ARBA" id="ARBA00022679"/>
    </source>
</evidence>
<dbReference type="AlphaFoldDB" id="A0A429Y6S6"/>
<keyword evidence="12" id="KW-0902">Two-component regulatory system</keyword>
<dbReference type="FunFam" id="3.30.565.10:FF:000006">
    <property type="entry name" value="Sensor histidine kinase WalK"/>
    <property type="match status" value="1"/>
</dbReference>
<dbReference type="InterPro" id="IPR036097">
    <property type="entry name" value="HisK_dim/P_sf"/>
</dbReference>
<evidence type="ECO:0000259" key="18">
    <source>
        <dbReference type="PROSITE" id="PS50109"/>
    </source>
</evidence>
<keyword evidence="9 20" id="KW-0418">Kinase</keyword>
<comment type="catalytic activity">
    <reaction evidence="1">
        <text>ATP + protein L-histidine = ADP + protein N-phospho-L-histidine.</text>
        <dbReference type="EC" id="2.7.13.3"/>
    </reaction>
</comment>
<evidence type="ECO:0000259" key="19">
    <source>
        <dbReference type="PROSITE" id="PS50885"/>
    </source>
</evidence>
<keyword evidence="8" id="KW-0547">Nucleotide-binding</keyword>